<dbReference type="RefSeq" id="XP_022640576.1">
    <property type="nucleotide sequence ID" value="XM_022784855.1"/>
</dbReference>
<evidence type="ECO:0000313" key="2">
    <source>
        <dbReference type="Proteomes" id="UP000087766"/>
    </source>
</evidence>
<accession>A0A3Q0FAD6</accession>
<keyword evidence="2" id="KW-1185">Reference proteome</keyword>
<reference evidence="2" key="1">
    <citation type="journal article" date="2014" name="Nat. Commun.">
        <title>Genome sequence of mungbean and insights into evolution within Vigna species.</title>
        <authorList>
            <person name="Kang Y.J."/>
            <person name="Kim S.K."/>
            <person name="Kim M.Y."/>
            <person name="Lestari P."/>
            <person name="Kim K.H."/>
            <person name="Ha B.K."/>
            <person name="Jun T.H."/>
            <person name="Hwang W.J."/>
            <person name="Lee T."/>
            <person name="Lee J."/>
            <person name="Shim S."/>
            <person name="Yoon M.Y."/>
            <person name="Jang Y.E."/>
            <person name="Han K.S."/>
            <person name="Taeprayoon P."/>
            <person name="Yoon N."/>
            <person name="Somta P."/>
            <person name="Tanya P."/>
            <person name="Kim K.S."/>
            <person name="Gwag J.G."/>
            <person name="Moon J.K."/>
            <person name="Lee Y.H."/>
            <person name="Park B.S."/>
            <person name="Bombarely A."/>
            <person name="Doyle J.J."/>
            <person name="Jackson S.A."/>
            <person name="Schafleitner R."/>
            <person name="Srinives P."/>
            <person name="Varshney R.K."/>
            <person name="Lee S.H."/>
        </authorList>
    </citation>
    <scope>NUCLEOTIDE SEQUENCE [LARGE SCALE GENOMIC DNA]</scope>
    <source>
        <strain evidence="2">cv. VC1973A</strain>
    </source>
</reference>
<feature type="region of interest" description="Disordered" evidence="1">
    <location>
        <begin position="126"/>
        <end position="151"/>
    </location>
</feature>
<reference evidence="3" key="2">
    <citation type="submission" date="2025-08" db="UniProtKB">
        <authorList>
            <consortium name="RefSeq"/>
        </authorList>
    </citation>
    <scope>IDENTIFICATION</scope>
    <source>
        <tissue evidence="3">Leaf</tissue>
    </source>
</reference>
<gene>
    <name evidence="3" type="primary">LOC106770570</name>
</gene>
<evidence type="ECO:0000256" key="1">
    <source>
        <dbReference type="SAM" id="MobiDB-lite"/>
    </source>
</evidence>
<organism evidence="2 3">
    <name type="scientific">Vigna radiata var. radiata</name>
    <name type="common">Mung bean</name>
    <name type="synonym">Phaseolus aureus</name>
    <dbReference type="NCBI Taxonomy" id="3916"/>
    <lineage>
        <taxon>Eukaryota</taxon>
        <taxon>Viridiplantae</taxon>
        <taxon>Streptophyta</taxon>
        <taxon>Embryophyta</taxon>
        <taxon>Tracheophyta</taxon>
        <taxon>Spermatophyta</taxon>
        <taxon>Magnoliopsida</taxon>
        <taxon>eudicotyledons</taxon>
        <taxon>Gunneridae</taxon>
        <taxon>Pentapetalae</taxon>
        <taxon>rosids</taxon>
        <taxon>fabids</taxon>
        <taxon>Fabales</taxon>
        <taxon>Fabaceae</taxon>
        <taxon>Papilionoideae</taxon>
        <taxon>50 kb inversion clade</taxon>
        <taxon>NPAAA clade</taxon>
        <taxon>indigoferoid/millettioid clade</taxon>
        <taxon>Phaseoleae</taxon>
        <taxon>Vigna</taxon>
    </lineage>
</organism>
<dbReference type="PANTHER" id="PTHR31343:SF29">
    <property type="entry name" value="DUF789 DOMAIN-CONTAINING PROTEIN"/>
    <property type="match status" value="1"/>
</dbReference>
<protein>
    <submittedName>
        <fullName evidence="3">Uncharacterized protein LOC106770570 isoform X1</fullName>
    </submittedName>
</protein>
<dbReference type="Proteomes" id="UP000087766">
    <property type="component" value="Chromosome 8"/>
</dbReference>
<dbReference type="OrthoDB" id="1896065at2759"/>
<name>A0A3Q0FAD6_VIGRR</name>
<dbReference type="GeneID" id="106770570"/>
<dbReference type="AlphaFoldDB" id="A0A3Q0FAD6"/>
<sequence>MHSLQGFLGISCHSLCKIMSAASSLAFPGKALTNLERFLVCVTPDVPSLTLQGSCSDPNGQWVPPGKDTVEYFNLKDLWDCYYDWSAYGVGTPMMFENGDTMQYHVPYLSAIQIYSSKAVAAASRLGKEDSEGTESDSWSEDSGSDKLSRTLSNNSSKAWDVASLDSNSDQAGSWTAKDNELYLQYNETSPYWQRVPFSEKIAELARSHPALMTLKSADISPTSWMAVAWYPLYSVPCQKSKKDLSSFLTFHTLSSFQDLARTYDEIDTGSTACFSSGWRRIIREKCKKQEGGCISLFPFGLATYKMQKNVWSNTSNKVVSDLYNAADSRLKLLNADHHDFNFFSGQPTCA</sequence>
<dbReference type="Pfam" id="PF05623">
    <property type="entry name" value="DUF789"/>
    <property type="match status" value="1"/>
</dbReference>
<proteinExistence type="predicted"/>
<dbReference type="InterPro" id="IPR008507">
    <property type="entry name" value="DUF789"/>
</dbReference>
<evidence type="ECO:0000313" key="3">
    <source>
        <dbReference type="RefSeq" id="XP_022640576.1"/>
    </source>
</evidence>
<dbReference type="PANTHER" id="PTHR31343">
    <property type="entry name" value="T15D22.8"/>
    <property type="match status" value="1"/>
</dbReference>